<keyword evidence="2" id="KW-1185">Reference proteome</keyword>
<dbReference type="HOGENOM" id="CLU_679797_0_0_1"/>
<dbReference type="EMBL" id="KL142372">
    <property type="protein sequence ID" value="KDR80045.1"/>
    <property type="molecule type" value="Genomic_DNA"/>
</dbReference>
<dbReference type="AlphaFoldDB" id="A0A067TA22"/>
<evidence type="ECO:0008006" key="3">
    <source>
        <dbReference type="Google" id="ProtNLM"/>
    </source>
</evidence>
<sequence length="405" mass="46110">MNLDGLQNLPNETITDIFIFCLPQESFLHPDPRNAPILLTHICSSWRAFVTQVPALWKSIALSDFHKKGKARPSFHDVNLEKQLLDQVILWNTNSRTHELAVSVDFRLASIPEVVQLQGKSSIVSVDSPSFWDTVLRHAIVENSHRLRKLFFQFESIILGNVIYDMTSECFTTLETLHFALSPIWEPPVIAARLKEFSITIDTYEDIESVLATIQFPALNHLRFCWDQHSGSTWSFDWTLPFKAAYIHFVNQLKLLHSLTLGFQNISGDALLEILRYTPLLVDLTVDSELLSYRSFLENLTYRPESAHRAIAISFTNDAFTTMLVSRSPILMHSTNGHHKGSQPAYLKNVLLCVEWTGEDGKIVDLENLSTQLDKLSVLGLGVDVKVEVSDTKESWLREESPTWC</sequence>
<accession>A0A067TA22</accession>
<dbReference type="OrthoDB" id="2269034at2759"/>
<reference evidence="2" key="1">
    <citation type="journal article" date="2014" name="Proc. Natl. Acad. Sci. U.S.A.">
        <title>Extensive sampling of basidiomycete genomes demonstrates inadequacy of the white-rot/brown-rot paradigm for wood decay fungi.</title>
        <authorList>
            <person name="Riley R."/>
            <person name="Salamov A.A."/>
            <person name="Brown D.W."/>
            <person name="Nagy L.G."/>
            <person name="Floudas D."/>
            <person name="Held B.W."/>
            <person name="Levasseur A."/>
            <person name="Lombard V."/>
            <person name="Morin E."/>
            <person name="Otillar R."/>
            <person name="Lindquist E.A."/>
            <person name="Sun H."/>
            <person name="LaButti K.M."/>
            <person name="Schmutz J."/>
            <person name="Jabbour D."/>
            <person name="Luo H."/>
            <person name="Baker S.E."/>
            <person name="Pisabarro A.G."/>
            <person name="Walton J.D."/>
            <person name="Blanchette R.A."/>
            <person name="Henrissat B."/>
            <person name="Martin F."/>
            <person name="Cullen D."/>
            <person name="Hibbett D.S."/>
            <person name="Grigoriev I.V."/>
        </authorList>
    </citation>
    <scope>NUCLEOTIDE SEQUENCE [LARGE SCALE GENOMIC DNA]</scope>
    <source>
        <strain evidence="2">CBS 339.88</strain>
    </source>
</reference>
<evidence type="ECO:0000313" key="1">
    <source>
        <dbReference type="EMBL" id="KDR80045.1"/>
    </source>
</evidence>
<protein>
    <recommendedName>
        <fullName evidence="3">F-box domain-containing protein</fullName>
    </recommendedName>
</protein>
<proteinExistence type="predicted"/>
<dbReference type="STRING" id="685588.A0A067TA22"/>
<dbReference type="Proteomes" id="UP000027222">
    <property type="component" value="Unassembled WGS sequence"/>
</dbReference>
<gene>
    <name evidence="1" type="ORF">GALMADRAFT_1176579</name>
</gene>
<organism evidence="1 2">
    <name type="scientific">Galerina marginata (strain CBS 339.88)</name>
    <dbReference type="NCBI Taxonomy" id="685588"/>
    <lineage>
        <taxon>Eukaryota</taxon>
        <taxon>Fungi</taxon>
        <taxon>Dikarya</taxon>
        <taxon>Basidiomycota</taxon>
        <taxon>Agaricomycotina</taxon>
        <taxon>Agaricomycetes</taxon>
        <taxon>Agaricomycetidae</taxon>
        <taxon>Agaricales</taxon>
        <taxon>Agaricineae</taxon>
        <taxon>Strophariaceae</taxon>
        <taxon>Galerina</taxon>
    </lineage>
</organism>
<evidence type="ECO:0000313" key="2">
    <source>
        <dbReference type="Proteomes" id="UP000027222"/>
    </source>
</evidence>
<name>A0A067TA22_GALM3</name>